<keyword evidence="1" id="KW-0812">Transmembrane</keyword>
<comment type="caution">
    <text evidence="3">The sequence shown here is derived from an EMBL/GenBank/DDBJ whole genome shotgun (WGS) entry which is preliminary data.</text>
</comment>
<dbReference type="Proteomes" id="UP000306393">
    <property type="component" value="Unassembled WGS sequence"/>
</dbReference>
<keyword evidence="1" id="KW-0472">Membrane</keyword>
<dbReference type="KEGG" id="epe:CI789_02360"/>
<dbReference type="OrthoDB" id="6477852at2"/>
<organism evidence="3 4">
    <name type="scientific">Erwinia persicina</name>
    <dbReference type="NCBI Taxonomy" id="55211"/>
    <lineage>
        <taxon>Bacteria</taxon>
        <taxon>Pseudomonadati</taxon>
        <taxon>Pseudomonadota</taxon>
        <taxon>Gammaproteobacteria</taxon>
        <taxon>Enterobacterales</taxon>
        <taxon>Erwiniaceae</taxon>
        <taxon>Erwinia</taxon>
    </lineage>
</organism>
<feature type="transmembrane region" description="Helical" evidence="1">
    <location>
        <begin position="32"/>
        <end position="52"/>
    </location>
</feature>
<dbReference type="RefSeq" id="WP_118663577.1">
    <property type="nucleotide sequence ID" value="NZ_CP022725.1"/>
</dbReference>
<sequence length="269" mass="29851">MTSHAILASLFSALVWLVIIGGLRQRQKLRPVAAILLFVLPLLAGNVYYFGWVNPEQQKQAAIDASAARLATLPVWRTVKVQQPALYQQAYDELITHLRAGMPPQQAIDSLRPLVADLLNQRINAARDEDLVDYMQASLEQMKQIRQHSTGQCFRFLFPQVKGGVNVSELLPKAVTDRELQSMDVLLQHSRGAEQSVDLKQGRVQLQSVVRGLYDRWGSDLQTLNTPAEPGVDEGKLCDMTIDLYQSVLALPGKDSANVLRIIISGTGN</sequence>
<dbReference type="Proteomes" id="UP000661012">
    <property type="component" value="Unassembled WGS sequence"/>
</dbReference>
<dbReference type="EMBL" id="JACYNN010000026">
    <property type="protein sequence ID" value="MBD8108846.1"/>
    <property type="molecule type" value="Genomic_DNA"/>
</dbReference>
<proteinExistence type="predicted"/>
<dbReference type="STRING" id="1219360.GCA_001571305_00593"/>
<accession>A0A3S7S0F1</accession>
<dbReference type="EMBL" id="QGAC01000024">
    <property type="protein sequence ID" value="TKJ85086.1"/>
    <property type="molecule type" value="Genomic_DNA"/>
</dbReference>
<reference evidence="3 4" key="1">
    <citation type="journal article" date="2019" name="Sci. Rep.">
        <title>Differences in resource use lead to coexistence of seed-transmitted microbial populations.</title>
        <authorList>
            <person name="Torres-Cortes G."/>
            <person name="Garcia B.J."/>
            <person name="Compant S."/>
            <person name="Rezki S."/>
            <person name="Jones P."/>
            <person name="Preveaux A."/>
            <person name="Briand M."/>
            <person name="Roulet A."/>
            <person name="Bouchez O."/>
            <person name="Jacobson D."/>
            <person name="Barret M."/>
        </authorList>
    </citation>
    <scope>NUCLEOTIDE SEQUENCE [LARGE SCALE GENOMIC DNA]</scope>
    <source>
        <strain evidence="3 4">CFBP13511</strain>
    </source>
</reference>
<evidence type="ECO:0000313" key="4">
    <source>
        <dbReference type="Proteomes" id="UP000306393"/>
    </source>
</evidence>
<name>A0A3S7S0F1_9GAMM</name>
<evidence type="ECO:0008006" key="6">
    <source>
        <dbReference type="Google" id="ProtNLM"/>
    </source>
</evidence>
<dbReference type="AlphaFoldDB" id="A0A3S7S0F1"/>
<evidence type="ECO:0000256" key="1">
    <source>
        <dbReference type="SAM" id="Phobius"/>
    </source>
</evidence>
<reference evidence="2 5" key="2">
    <citation type="journal article" date="2020" name="FEMS Microbiol. Ecol.">
        <title>Temporal dynamics of bacterial communities during seed development and maturation.</title>
        <authorList>
            <person name="Chesneau G."/>
            <person name="Torres-Cortes G."/>
            <person name="Briand M."/>
            <person name="Darrasse A."/>
            <person name="Preveaux A."/>
            <person name="Marais C."/>
            <person name="Jacques M.A."/>
            <person name="Shade A."/>
            <person name="Barret M."/>
        </authorList>
    </citation>
    <scope>NUCLEOTIDE SEQUENCE [LARGE SCALE GENOMIC DNA]</scope>
    <source>
        <strain evidence="2 5">CFBP13732</strain>
    </source>
</reference>
<evidence type="ECO:0000313" key="2">
    <source>
        <dbReference type="EMBL" id="MBD8108846.1"/>
    </source>
</evidence>
<keyword evidence="5" id="KW-1185">Reference proteome</keyword>
<gene>
    <name evidence="3" type="ORF">EpCFBP13511_20330</name>
    <name evidence="2" type="ORF">IFT93_20965</name>
</gene>
<protein>
    <recommendedName>
        <fullName evidence="6">Topoisomerase II</fullName>
    </recommendedName>
</protein>
<evidence type="ECO:0000313" key="5">
    <source>
        <dbReference type="Proteomes" id="UP000661012"/>
    </source>
</evidence>
<evidence type="ECO:0000313" key="3">
    <source>
        <dbReference type="EMBL" id="TKJ85086.1"/>
    </source>
</evidence>
<feature type="transmembrane region" description="Helical" evidence="1">
    <location>
        <begin position="6"/>
        <end position="23"/>
    </location>
</feature>
<keyword evidence="1" id="KW-1133">Transmembrane helix</keyword>